<dbReference type="AlphaFoldDB" id="A0A4Y8UHW9"/>
<gene>
    <name evidence="1" type="ORF">E3W66_07795</name>
</gene>
<reference evidence="1 2" key="1">
    <citation type="submission" date="2019-03" db="EMBL/GenBank/DDBJ databases">
        <title>Draft genome of Gammaproteobacteria bacterium LSUCC0057, a member of the SAR92 clade.</title>
        <authorList>
            <person name="Lanclos V.C."/>
            <person name="Doiron C."/>
            <person name="Henson M.W."/>
            <person name="Thrash J.C."/>
        </authorList>
    </citation>
    <scope>NUCLEOTIDE SEQUENCE [LARGE SCALE GENOMIC DNA]</scope>
    <source>
        <strain evidence="1 2">LSUCC0057</strain>
    </source>
</reference>
<evidence type="ECO:0000313" key="1">
    <source>
        <dbReference type="EMBL" id="TFH67387.1"/>
    </source>
</evidence>
<organism evidence="1 2">
    <name type="scientific">Gammaproteobacteria bacterium LSUCC0057</name>
    <dbReference type="NCBI Taxonomy" id="2559237"/>
    <lineage>
        <taxon>Bacteria</taxon>
        <taxon>Pseudomonadati</taxon>
        <taxon>Pseudomonadota</taxon>
        <taxon>Gammaproteobacteria</taxon>
        <taxon>Cellvibrionales</taxon>
        <taxon>Porticoccaceae</taxon>
        <taxon>SAR92 clade</taxon>
    </lineage>
</organism>
<sequence length="326" mass="33811">MLQLHRQHPNSSQQLLALNSSAPIAVTPGAHYRLLAADSQLPYSDFTVSKEGDDLVVESDGQHITTLAQFFSAEQPAHFLLSSSGSGESVAISSLNAALYPESGILWSAQPPGGFITPSLLADIGLVGAAIAVAAGNSSGSDSAAAAADSAPSGDRSVVVFDLSQGLSSDHSARSFSADSSYQIYIIVPTDASPLQFNAGQQWFNGNYLGADDKVTLVGDDGAILSLQGHAEITNHWLYSSSSYYSWGNLDNPDAGIWAIYNLAASGLFSASFTSTTATIRASSYYPSIITLWSGTAVSLNGGNQSFASAYRTALPAGVLTSQGLA</sequence>
<evidence type="ECO:0000313" key="2">
    <source>
        <dbReference type="Proteomes" id="UP000298133"/>
    </source>
</evidence>
<dbReference type="Proteomes" id="UP000298133">
    <property type="component" value="Unassembled WGS sequence"/>
</dbReference>
<protein>
    <submittedName>
        <fullName evidence="1">Uncharacterized protein</fullName>
    </submittedName>
</protein>
<name>A0A4Y8UHW9_9GAMM</name>
<accession>A0A4Y8UHW9</accession>
<keyword evidence="2" id="KW-1185">Reference proteome</keyword>
<dbReference type="EMBL" id="SPIA01000003">
    <property type="protein sequence ID" value="TFH67387.1"/>
    <property type="molecule type" value="Genomic_DNA"/>
</dbReference>
<comment type="caution">
    <text evidence="1">The sequence shown here is derived from an EMBL/GenBank/DDBJ whole genome shotgun (WGS) entry which is preliminary data.</text>
</comment>
<proteinExistence type="predicted"/>